<sequence>MDSRAPLDYALFQLTPTRTRCDLVIFAVGGVSEKLASGLVEPFLSHLKCAKEQIAKGGYSITLRSPSTAGAASWFTKATLQRFVRFVSTPEVLERFVTIEKEIVQIKGSVQLNETETEGNASAADENSKKSAASTKSKGEFDGTSDAVPEENSKARLQRVLETRKAVLCKEQAMAYARALVAGFELEYIDDLISFADAFGASRLRQACINFIELCKKKNEDRVWMDELAAMQACSRSELSYLGTSGIILAGEDNDPCQNLMINVHSAALSSVRPNGSIDAESTASHGSLDINQENSFPTSAHIPSTDAKGQAPVPWPNHLPQYMHNFQGPSFQQMPPYQGYLFPGRQVAPPYYPGSMQWPSNVEDSSFGPEAEDRRYSESYSRKKEKFSRRKERESLEQDEYTEPSDSSSESDSDEHAQHKKKDSSVEQLHRKKHGKKSSRKVVIRNINYITSKRDGEKDGISQGNSSDEDDFINEASLKQHVEEAVGSFERQQKTSSHHHKKWNGIKHPYNINGSTDVVDSKGEKRNDSWDAFQSLLLRDREVSSKGLEPHPIQGQEEYSITSFSFNPEREEVTKQRVVSSDSFVVTGRDTGNEGKAYIKNFGAGENAHLIKKRDSTYEELLFSEGMDGSGNSSRANLSDFATESSMIRSQKGGDWFIDNQPDTTANRDKSIGVKMFDGDSFRTEKNKKDILVDDSFMIQPQSIVNDQPNSHFGTDISMVADIAGATQHQNDASEISQDKLETFSAHEPDDLYMVLDRDSAAEHVITSWTPEMDYVNNISSTEADRGPSDIETTGCIDDKLASNGKSTGSKNSGTPKEKASIKEARPKALGGSLVKSRSEIISRSKKPSPGSRNTLQKSKSEKEEDNRKKMEELMLQRQKRIAERSAANGFTPTSKKTPFSTKNEKLKTQSSTQESEKLQKPVLRSSTIDRLAAARTNQKAPSTQLRPGQPKKAAVKANGAIATTLSQKAVGPENKKPGMNEVKSTNKKNDPKDLNGKLSTALDVPRKEEDCKEASSTLPIRLTAAQATQPEPVDDYEDIKELHTTSSIEKNEGKVTSQGNTLDDKRCNGSLLNGDSSVPTEDHSARLDYLKGTINRATEASLVLPEDKTVSGIHVKLVPEITAHPLPASANKSSNTALNIEDRSAANKNFPVSTEISEIEISTPPPSNVLSPEPAHSRKKWDNVENSPKATKGFRKLLLFGRKR</sequence>
<evidence type="ECO:0008006" key="4">
    <source>
        <dbReference type="Google" id="ProtNLM"/>
    </source>
</evidence>
<feature type="region of interest" description="Disordered" evidence="1">
    <location>
        <begin position="781"/>
        <end position="1011"/>
    </location>
</feature>
<evidence type="ECO:0000256" key="1">
    <source>
        <dbReference type="SAM" id="MobiDB-lite"/>
    </source>
</evidence>
<protein>
    <recommendedName>
        <fullName evidence="4">COP1-interacting protein 7</fullName>
    </recommendedName>
</protein>
<feature type="compositionally biased region" description="Basic and acidic residues" evidence="1">
    <location>
        <begin position="817"/>
        <end position="828"/>
    </location>
</feature>
<feature type="compositionally biased region" description="Polar residues" evidence="1">
    <location>
        <begin position="275"/>
        <end position="303"/>
    </location>
</feature>
<comment type="caution">
    <text evidence="2">The sequence shown here is derived from an EMBL/GenBank/DDBJ whole genome shotgun (WGS) entry which is preliminary data.</text>
</comment>
<feature type="region of interest" description="Disordered" evidence="1">
    <location>
        <begin position="363"/>
        <end position="526"/>
    </location>
</feature>
<accession>A0AA39D755</accession>
<keyword evidence="3" id="KW-1185">Reference proteome</keyword>
<gene>
    <name evidence="2" type="ORF">PVL29_025425</name>
</gene>
<dbReference type="GO" id="GO:0009416">
    <property type="term" value="P:response to light stimulus"/>
    <property type="evidence" value="ECO:0007669"/>
    <property type="project" value="TreeGrafter"/>
</dbReference>
<dbReference type="GO" id="GO:0045893">
    <property type="term" value="P:positive regulation of DNA-templated transcription"/>
    <property type="evidence" value="ECO:0007669"/>
    <property type="project" value="TreeGrafter"/>
</dbReference>
<feature type="compositionally biased region" description="Basic and acidic residues" evidence="1">
    <location>
        <begin position="860"/>
        <end position="876"/>
    </location>
</feature>
<feature type="compositionally biased region" description="Low complexity" evidence="1">
    <location>
        <begin position="804"/>
        <end position="816"/>
    </location>
</feature>
<evidence type="ECO:0000313" key="3">
    <source>
        <dbReference type="Proteomes" id="UP001168098"/>
    </source>
</evidence>
<name>A0AA39D755_VITRO</name>
<feature type="compositionally biased region" description="Basic residues" evidence="1">
    <location>
        <begin position="497"/>
        <end position="506"/>
    </location>
</feature>
<dbReference type="PANTHER" id="PTHR31008">
    <property type="entry name" value="COP1-INTERACTING PROTEIN-RELATED"/>
    <property type="match status" value="1"/>
</dbReference>
<feature type="compositionally biased region" description="Low complexity" evidence="1">
    <location>
        <begin position="892"/>
        <end position="903"/>
    </location>
</feature>
<feature type="region of interest" description="Disordered" evidence="1">
    <location>
        <begin position="275"/>
        <end position="328"/>
    </location>
</feature>
<dbReference type="AlphaFoldDB" id="A0AA39D755"/>
<organism evidence="2 3">
    <name type="scientific">Vitis rotundifolia</name>
    <name type="common">Muscadine grape</name>
    <dbReference type="NCBI Taxonomy" id="103349"/>
    <lineage>
        <taxon>Eukaryota</taxon>
        <taxon>Viridiplantae</taxon>
        <taxon>Streptophyta</taxon>
        <taxon>Embryophyta</taxon>
        <taxon>Tracheophyta</taxon>
        <taxon>Spermatophyta</taxon>
        <taxon>Magnoliopsida</taxon>
        <taxon>eudicotyledons</taxon>
        <taxon>Gunneridae</taxon>
        <taxon>Pentapetalae</taxon>
        <taxon>rosids</taxon>
        <taxon>Vitales</taxon>
        <taxon>Vitaceae</taxon>
        <taxon>Viteae</taxon>
        <taxon>Vitis</taxon>
    </lineage>
</organism>
<proteinExistence type="predicted"/>
<dbReference type="Proteomes" id="UP001168098">
    <property type="component" value="Unassembled WGS sequence"/>
</dbReference>
<reference evidence="2 3" key="1">
    <citation type="journal article" date="2023" name="BMC Biotechnol.">
        <title>Vitis rotundifolia cv Carlos genome sequencing.</title>
        <authorList>
            <person name="Huff M."/>
            <person name="Hulse-Kemp A."/>
            <person name="Scheffler B."/>
            <person name="Youngblood R."/>
            <person name="Simpson S."/>
            <person name="Babiker E."/>
            <person name="Staton M."/>
        </authorList>
    </citation>
    <scope>NUCLEOTIDE SEQUENCE [LARGE SCALE GENOMIC DNA]</scope>
    <source>
        <tissue evidence="2">Leaf</tissue>
    </source>
</reference>
<feature type="compositionally biased region" description="Acidic residues" evidence="1">
    <location>
        <begin position="398"/>
        <end position="414"/>
    </location>
</feature>
<evidence type="ECO:0000313" key="2">
    <source>
        <dbReference type="EMBL" id="KAJ9671707.1"/>
    </source>
</evidence>
<dbReference type="PANTHER" id="PTHR31008:SF4">
    <property type="entry name" value="COP1-INTERACTING PROTEIN 7"/>
    <property type="match status" value="1"/>
</dbReference>
<feature type="compositionally biased region" description="Polar residues" evidence="1">
    <location>
        <begin position="937"/>
        <end position="948"/>
    </location>
</feature>
<feature type="compositionally biased region" description="Basic and acidic residues" evidence="1">
    <location>
        <begin position="372"/>
        <end position="383"/>
    </location>
</feature>
<feature type="region of interest" description="Disordered" evidence="1">
    <location>
        <begin position="115"/>
        <end position="152"/>
    </location>
</feature>
<feature type="region of interest" description="Disordered" evidence="1">
    <location>
        <begin position="1160"/>
        <end position="1189"/>
    </location>
</feature>
<dbReference type="EMBL" id="JARBHA010000019">
    <property type="protein sequence ID" value="KAJ9671707.1"/>
    <property type="molecule type" value="Genomic_DNA"/>
</dbReference>
<feature type="compositionally biased region" description="Basic residues" evidence="1">
    <location>
        <begin position="431"/>
        <end position="444"/>
    </location>
</feature>